<dbReference type="EMBL" id="CAXAMM010002871">
    <property type="protein sequence ID" value="CAK8997722.1"/>
    <property type="molecule type" value="Genomic_DNA"/>
</dbReference>
<protein>
    <submittedName>
        <fullName evidence="1">ATP-dependent helicase IRC3</fullName>
    </submittedName>
</protein>
<reference evidence="1 2" key="1">
    <citation type="submission" date="2024-02" db="EMBL/GenBank/DDBJ databases">
        <authorList>
            <person name="Chen Y."/>
            <person name="Shah S."/>
            <person name="Dougan E. K."/>
            <person name="Thang M."/>
            <person name="Chan C."/>
        </authorList>
    </citation>
    <scope>NUCLEOTIDE SEQUENCE [LARGE SCALE GENOMIC DNA]</scope>
</reference>
<gene>
    <name evidence="1" type="ORF">SCF082_LOCUS5324</name>
</gene>
<keyword evidence="2" id="KW-1185">Reference proteome</keyword>
<accession>A0ABP0I551</accession>
<dbReference type="Proteomes" id="UP001642464">
    <property type="component" value="Unassembled WGS sequence"/>
</dbReference>
<keyword evidence="1" id="KW-0067">ATP-binding</keyword>
<keyword evidence="1" id="KW-0547">Nucleotide-binding</keyword>
<evidence type="ECO:0000313" key="2">
    <source>
        <dbReference type="Proteomes" id="UP001642464"/>
    </source>
</evidence>
<name>A0ABP0I551_9DINO</name>
<comment type="caution">
    <text evidence="1">The sequence shown here is derived from an EMBL/GenBank/DDBJ whole genome shotgun (WGS) entry which is preliminary data.</text>
</comment>
<keyword evidence="1" id="KW-0347">Helicase</keyword>
<organism evidence="1 2">
    <name type="scientific">Durusdinium trenchii</name>
    <dbReference type="NCBI Taxonomy" id="1381693"/>
    <lineage>
        <taxon>Eukaryota</taxon>
        <taxon>Sar</taxon>
        <taxon>Alveolata</taxon>
        <taxon>Dinophyceae</taxon>
        <taxon>Suessiales</taxon>
        <taxon>Symbiodiniaceae</taxon>
        <taxon>Durusdinium</taxon>
    </lineage>
</organism>
<keyword evidence="1" id="KW-0378">Hydrolase</keyword>
<evidence type="ECO:0000313" key="1">
    <source>
        <dbReference type="EMBL" id="CAK8997722.1"/>
    </source>
</evidence>
<sequence length="329" mass="38041">MVHILSRWHELSVFAAIGPTAESSGDLMAQRRRRRHLLLGLVGVLGAMRLMAERMEVGFAGWKMDQMGLGPGALLRLRRTGGSLVPHAATAEASTVSRPWETRFRELEAFVEEHERLPRRFRADEAETQLGFWLNSQGKRVTSQQIPSRQLEKLRTARSDLIRRRAEGWITGDPDGCFEENCRELREYIEMNGELPRCTPSESDSSAFRLATWLRNLRANGARAMPERRKMLEEVHPLVKELLQKWDDSPLKINRVKWEEDLEKVLDIVEQHGRLPKAKTEKPEYHWLWRQLRRLDTLPPELEKRLRGSHPLVAEAARRSEQKAKGTKA</sequence>
<dbReference type="Gene3D" id="6.10.140.530">
    <property type="match status" value="1"/>
</dbReference>
<dbReference type="GO" id="GO:0004386">
    <property type="term" value="F:helicase activity"/>
    <property type="evidence" value="ECO:0007669"/>
    <property type="project" value="UniProtKB-KW"/>
</dbReference>
<proteinExistence type="predicted"/>